<name>A0A8J8BFP7_9ACTN</name>
<gene>
    <name evidence="1" type="ORF">KGA66_25290</name>
</gene>
<organism evidence="1 2">
    <name type="scientific">Actinocrinis puniceicyclus</name>
    <dbReference type="NCBI Taxonomy" id="977794"/>
    <lineage>
        <taxon>Bacteria</taxon>
        <taxon>Bacillati</taxon>
        <taxon>Actinomycetota</taxon>
        <taxon>Actinomycetes</taxon>
        <taxon>Catenulisporales</taxon>
        <taxon>Actinospicaceae</taxon>
        <taxon>Actinocrinis</taxon>
    </lineage>
</organism>
<protein>
    <submittedName>
        <fullName evidence="1">Uncharacterized protein</fullName>
    </submittedName>
</protein>
<reference evidence="1" key="1">
    <citation type="submission" date="2021-04" db="EMBL/GenBank/DDBJ databases">
        <title>Genome based classification of Actinospica acidithermotolerans sp. nov., an actinobacterium isolated from an Indonesian hot spring.</title>
        <authorList>
            <person name="Kusuma A.B."/>
            <person name="Putra K.E."/>
            <person name="Nafisah S."/>
            <person name="Loh J."/>
            <person name="Nouioui I."/>
            <person name="Goodfellow M."/>
        </authorList>
    </citation>
    <scope>NUCLEOTIDE SEQUENCE</scope>
    <source>
        <strain evidence="1">DSM 45618</strain>
    </source>
</reference>
<comment type="caution">
    <text evidence="1">The sequence shown here is derived from an EMBL/GenBank/DDBJ whole genome shotgun (WGS) entry which is preliminary data.</text>
</comment>
<accession>A0A8J8BFP7</accession>
<dbReference type="AlphaFoldDB" id="A0A8J8BFP7"/>
<dbReference type="EMBL" id="JAGSXH010000144">
    <property type="protein sequence ID" value="MBS2966381.1"/>
    <property type="molecule type" value="Genomic_DNA"/>
</dbReference>
<dbReference type="RefSeq" id="WP_211471397.1">
    <property type="nucleotide sequence ID" value="NZ_JAGSXH010000144.1"/>
</dbReference>
<evidence type="ECO:0000313" key="1">
    <source>
        <dbReference type="EMBL" id="MBS2966381.1"/>
    </source>
</evidence>
<dbReference type="Proteomes" id="UP000677913">
    <property type="component" value="Unassembled WGS sequence"/>
</dbReference>
<proteinExistence type="predicted"/>
<keyword evidence="2" id="KW-1185">Reference proteome</keyword>
<sequence length="95" mass="10303">MSDLSESHLAMARIIDALFCSELETGDVPTGRQLAHAIRGSLKTHRNWNGCTRAVAEAFAKTPAEASRREEWCRQLAESALSSTVVGLTLGDFLA</sequence>
<evidence type="ECO:0000313" key="2">
    <source>
        <dbReference type="Proteomes" id="UP000677913"/>
    </source>
</evidence>